<dbReference type="Proteomes" id="UP000095228">
    <property type="component" value="Chromosome"/>
</dbReference>
<evidence type="ECO:0000313" key="3">
    <source>
        <dbReference type="EMBL" id="AOS43537.1"/>
    </source>
</evidence>
<feature type="signal peptide" evidence="1">
    <location>
        <begin position="1"/>
        <end position="29"/>
    </location>
</feature>
<keyword evidence="1" id="KW-0732">Signal</keyword>
<feature type="domain" description="Ice-binding protein C-terminal" evidence="2">
    <location>
        <begin position="269"/>
        <end position="293"/>
    </location>
</feature>
<reference evidence="3 4" key="1">
    <citation type="submission" date="2016-06" db="EMBL/GenBank/DDBJ databases">
        <title>Three novel species with peptidoglycan cell walls form the new genus Lacunisphaera gen. nov. in the family Opitutaceae of the verrucomicrobial subdivision 4.</title>
        <authorList>
            <person name="Rast P."/>
            <person name="Gloeckner I."/>
            <person name="Jogler M."/>
            <person name="Boedeker C."/>
            <person name="Jeske O."/>
            <person name="Wiegand S."/>
            <person name="Reinhardt R."/>
            <person name="Schumann P."/>
            <person name="Rohde M."/>
            <person name="Spring S."/>
            <person name="Gloeckner F.O."/>
            <person name="Jogler C."/>
        </authorList>
    </citation>
    <scope>NUCLEOTIDE SEQUENCE [LARGE SCALE GENOMIC DNA]</scope>
    <source>
        <strain evidence="3 4">IG16b</strain>
    </source>
</reference>
<evidence type="ECO:0000259" key="2">
    <source>
        <dbReference type="Pfam" id="PF07589"/>
    </source>
</evidence>
<sequence>MNNRPFVSGVLRFSASLMLALAAARPATAQVTLTLETSTYVPALYTVADQNYGPSSAAGTANVSTAYGQAQATSTFGVMQLFASSAADPMGGDGDEVTTHAMARAVWTDSILVTAAGLAGTQGRLHAQFQAGGSLSLPGSVSSTFTGAQPVNVSWSLAASPNYLFGDEGQVGGVSRLDIVAGDVSELSGSANFQVYDLSIPFTFGSAFTLTITGRAESLVQPRGMTEALSAASTFNLHWLGINEVVDLGNTPLAGVTVASTGDWITTNAIPEPATYAMFAGLAALGLVAWRRRGA</sequence>
<name>A0A1D8ARN2_9BACT</name>
<dbReference type="InterPro" id="IPR013424">
    <property type="entry name" value="Ice-binding_C"/>
</dbReference>
<evidence type="ECO:0000256" key="1">
    <source>
        <dbReference type="SAM" id="SignalP"/>
    </source>
</evidence>
<dbReference type="RefSeq" id="WP_069960876.1">
    <property type="nucleotide sequence ID" value="NZ_CP016094.1"/>
</dbReference>
<organism evidence="3 4">
    <name type="scientific">Lacunisphaera limnophila</name>
    <dbReference type="NCBI Taxonomy" id="1838286"/>
    <lineage>
        <taxon>Bacteria</taxon>
        <taxon>Pseudomonadati</taxon>
        <taxon>Verrucomicrobiota</taxon>
        <taxon>Opitutia</taxon>
        <taxon>Opitutales</taxon>
        <taxon>Opitutaceae</taxon>
        <taxon>Lacunisphaera</taxon>
    </lineage>
</organism>
<keyword evidence="4" id="KW-1185">Reference proteome</keyword>
<accession>A0A1D8ARN2</accession>
<dbReference type="NCBIfam" id="TIGR02595">
    <property type="entry name" value="PEP_CTERM"/>
    <property type="match status" value="1"/>
</dbReference>
<gene>
    <name evidence="3" type="ORF">Verru16b_00582</name>
</gene>
<dbReference type="AlphaFoldDB" id="A0A1D8ARN2"/>
<proteinExistence type="predicted"/>
<dbReference type="STRING" id="1838286.Verru16b_00582"/>
<protein>
    <recommendedName>
        <fullName evidence="2">Ice-binding protein C-terminal domain-containing protein</fullName>
    </recommendedName>
</protein>
<dbReference type="KEGG" id="obg:Verru16b_00582"/>
<dbReference type="EMBL" id="CP016094">
    <property type="protein sequence ID" value="AOS43537.1"/>
    <property type="molecule type" value="Genomic_DNA"/>
</dbReference>
<feature type="chain" id="PRO_5009105078" description="Ice-binding protein C-terminal domain-containing protein" evidence="1">
    <location>
        <begin position="30"/>
        <end position="295"/>
    </location>
</feature>
<evidence type="ECO:0000313" key="4">
    <source>
        <dbReference type="Proteomes" id="UP000095228"/>
    </source>
</evidence>
<dbReference type="Pfam" id="PF07589">
    <property type="entry name" value="PEP-CTERM"/>
    <property type="match status" value="1"/>
</dbReference>